<dbReference type="InterPro" id="IPR010982">
    <property type="entry name" value="Lambda_DNA-bd_dom_sf"/>
</dbReference>
<dbReference type="PROSITE" id="PS50943">
    <property type="entry name" value="HTH_CROC1"/>
    <property type="match status" value="1"/>
</dbReference>
<dbReference type="PANTHER" id="PTHR46558:SF13">
    <property type="entry name" value="HTH-TYPE TRANSCRIPTIONAL REGULATOR IMMR"/>
    <property type="match status" value="1"/>
</dbReference>
<dbReference type="RefSeq" id="WP_152724063.1">
    <property type="nucleotide sequence ID" value="NZ_WHOE01000037.1"/>
</dbReference>
<name>A0A6A7K1X7_LACHE</name>
<organism evidence="4 5">
    <name type="scientific">Lactobacillus helveticus</name>
    <name type="common">Lactobacillus suntoryeus</name>
    <dbReference type="NCBI Taxonomy" id="1587"/>
    <lineage>
        <taxon>Bacteria</taxon>
        <taxon>Bacillati</taxon>
        <taxon>Bacillota</taxon>
        <taxon>Bacilli</taxon>
        <taxon>Lactobacillales</taxon>
        <taxon>Lactobacillaceae</taxon>
        <taxon>Lactobacillus</taxon>
    </lineage>
</organism>
<proteinExistence type="predicted"/>
<keyword evidence="2" id="KW-1133">Transmembrane helix</keyword>
<feature type="transmembrane region" description="Helical" evidence="2">
    <location>
        <begin position="228"/>
        <end position="248"/>
    </location>
</feature>
<keyword evidence="2" id="KW-0472">Membrane</keyword>
<dbReference type="PANTHER" id="PTHR46558">
    <property type="entry name" value="TRACRIPTIONAL REGULATORY PROTEIN-RELATED-RELATED"/>
    <property type="match status" value="1"/>
</dbReference>
<feature type="domain" description="HTH cro/C1-type" evidence="3">
    <location>
        <begin position="7"/>
        <end position="61"/>
    </location>
</feature>
<evidence type="ECO:0000313" key="4">
    <source>
        <dbReference type="EMBL" id="MPW14577.1"/>
    </source>
</evidence>
<feature type="transmembrane region" description="Helical" evidence="2">
    <location>
        <begin position="300"/>
        <end position="320"/>
    </location>
</feature>
<sequence length="326" mass="37800">MRLGQKIAELRKKDHLSQEALAEKMNVSRQAVSKWESDQSIPDIEKIVDLSELFGVTTDYLLKNGTPSFNTNAKQDSEKREVELPKLTDDQINDYLSVTAKAAKFKSVGLTLGGIGLALFFAIMGFYESIHYTIFPSTAIITTLITWAISVGFFIYGFLLTRDFYQIKRKQFTLTNEQLKQIQNKQKNFHDKNNKRIIAGVVLCILAIIPPLAVIALFTIPFFEVEALALFILLFSIALYQFAIYKLQKATYTTLIQEQRLLSKKDQQLFINISIIYWFIIFTCWFIIVTYLYSTWLYKLTLPIILFGFIIYLIFTWFYIQKKAQK</sequence>
<accession>A0A6A7K1X7</accession>
<dbReference type="Gene3D" id="1.10.260.40">
    <property type="entry name" value="lambda repressor-like DNA-binding domains"/>
    <property type="match status" value="1"/>
</dbReference>
<feature type="transmembrane region" description="Helical" evidence="2">
    <location>
        <begin position="108"/>
        <end position="127"/>
    </location>
</feature>
<dbReference type="GO" id="GO:0003677">
    <property type="term" value="F:DNA binding"/>
    <property type="evidence" value="ECO:0007669"/>
    <property type="project" value="UniProtKB-KW"/>
</dbReference>
<feature type="transmembrane region" description="Helical" evidence="2">
    <location>
        <begin position="197"/>
        <end position="222"/>
    </location>
</feature>
<evidence type="ECO:0000259" key="3">
    <source>
        <dbReference type="PROSITE" id="PS50943"/>
    </source>
</evidence>
<dbReference type="EMBL" id="WHOE01000037">
    <property type="protein sequence ID" value="MPW14577.1"/>
    <property type="molecule type" value="Genomic_DNA"/>
</dbReference>
<feature type="transmembrane region" description="Helical" evidence="2">
    <location>
        <begin position="139"/>
        <end position="160"/>
    </location>
</feature>
<feature type="transmembrane region" description="Helical" evidence="2">
    <location>
        <begin position="269"/>
        <end position="294"/>
    </location>
</feature>
<dbReference type="Pfam" id="PF01381">
    <property type="entry name" value="HTH_3"/>
    <property type="match status" value="1"/>
</dbReference>
<comment type="caution">
    <text evidence="4">The sequence shown here is derived from an EMBL/GenBank/DDBJ whole genome shotgun (WGS) entry which is preliminary data.</text>
</comment>
<dbReference type="InterPro" id="IPR001387">
    <property type="entry name" value="Cro/C1-type_HTH"/>
</dbReference>
<dbReference type="Proteomes" id="UP000430466">
    <property type="component" value="Unassembled WGS sequence"/>
</dbReference>
<dbReference type="AlphaFoldDB" id="A0A6A7K1X7"/>
<dbReference type="SMART" id="SM00530">
    <property type="entry name" value="HTH_XRE"/>
    <property type="match status" value="1"/>
</dbReference>
<evidence type="ECO:0000256" key="2">
    <source>
        <dbReference type="SAM" id="Phobius"/>
    </source>
</evidence>
<gene>
    <name evidence="4" type="ORF">GDZ32_06395</name>
</gene>
<reference evidence="4 5" key="1">
    <citation type="submission" date="2019-10" db="EMBL/GenBank/DDBJ databases">
        <title>Draft genome sequences of Lactobacillus strains.</title>
        <authorList>
            <person name="Cho G.-S."/>
            <person name="Fagbemigun O."/>
            <person name="Brinks E."/>
            <person name="Franz C.M.A.P."/>
        </authorList>
    </citation>
    <scope>NUCLEOTIDE SEQUENCE [LARGE SCALE GENOMIC DNA]</scope>
    <source>
        <strain evidence="4 5">313</strain>
    </source>
</reference>
<dbReference type="SUPFAM" id="SSF47413">
    <property type="entry name" value="lambda repressor-like DNA-binding domains"/>
    <property type="match status" value="1"/>
</dbReference>
<evidence type="ECO:0000256" key="1">
    <source>
        <dbReference type="ARBA" id="ARBA00023125"/>
    </source>
</evidence>
<keyword evidence="2" id="KW-0812">Transmembrane</keyword>
<dbReference type="CDD" id="cd00093">
    <property type="entry name" value="HTH_XRE"/>
    <property type="match status" value="1"/>
</dbReference>
<evidence type="ECO:0000313" key="5">
    <source>
        <dbReference type="Proteomes" id="UP000430466"/>
    </source>
</evidence>
<protein>
    <submittedName>
        <fullName evidence="4">Helix-turn-helix domain-containing protein</fullName>
    </submittedName>
</protein>
<keyword evidence="1" id="KW-0238">DNA-binding</keyword>